<evidence type="ECO:0000256" key="6">
    <source>
        <dbReference type="SAM" id="Phobius"/>
    </source>
</evidence>
<feature type="transmembrane region" description="Helical" evidence="6">
    <location>
        <begin position="194"/>
        <end position="213"/>
    </location>
</feature>
<evidence type="ECO:0000313" key="8">
    <source>
        <dbReference type="Proteomes" id="UP000184600"/>
    </source>
</evidence>
<feature type="transmembrane region" description="Helical" evidence="6">
    <location>
        <begin position="348"/>
        <end position="369"/>
    </location>
</feature>
<keyword evidence="4 6" id="KW-1133">Transmembrane helix</keyword>
<evidence type="ECO:0000256" key="5">
    <source>
        <dbReference type="ARBA" id="ARBA00023136"/>
    </source>
</evidence>
<feature type="transmembrane region" description="Helical" evidence="6">
    <location>
        <begin position="261"/>
        <end position="291"/>
    </location>
</feature>
<keyword evidence="8" id="KW-1185">Reference proteome</keyword>
<comment type="subcellular location">
    <subcellularLocation>
        <location evidence="1">Membrane</location>
        <topology evidence="1">Multi-pass membrane protein</topology>
    </subcellularLocation>
</comment>
<sequence length="469" mass="49691">MLTTLFIRLCLDRVNLSVQKQCWNNYPCNLSLLEIYTRNLNFYNTGVMEVLKEKNMLSNIGVQVVIAMILGSVIGGIMGHDASMFSPLGAIFINLIKMLVIPLVAVALISGAAGLGNSHSAGKVGGITLGYFAVTSALAVALALIMGQVFQPGVGVDVSSVEGMFSAEYASKGELPTFWATVIGMIPTNVFQSLNNANILQILVFCLFFGIALSRQSEEKRTPIMNGVNTIVDAMVWMINKVMVIAPVGVFGLMAEAVGTFGFSALTVVFKLFVVYVAAILIFGFVVYPMMIQIFTKTSARKFISAMKKPQAVALSTASSMATLPVTMDVTENELGVRNSTASFVLPLGATINMSGNAIYYGLVAVFFAQLFHIDLGVGAYIAIILTATLGAVGQAGVPGPSFLVVAVLLAAGIPIEGLPLLFALDRIFDMIRTALNITGDAACAVIVDALIGEEPVAADEPVVIEQES</sequence>
<feature type="transmembrane region" description="Helical" evidence="6">
    <location>
        <begin position="376"/>
        <end position="397"/>
    </location>
</feature>
<feature type="transmembrane region" description="Helical" evidence="6">
    <location>
        <begin position="234"/>
        <end position="255"/>
    </location>
</feature>
<organism evidence="7 8">
    <name type="scientific">Vibrio quintilis</name>
    <dbReference type="NCBI Taxonomy" id="1117707"/>
    <lineage>
        <taxon>Bacteria</taxon>
        <taxon>Pseudomonadati</taxon>
        <taxon>Pseudomonadota</taxon>
        <taxon>Gammaproteobacteria</taxon>
        <taxon>Vibrionales</taxon>
        <taxon>Vibrionaceae</taxon>
        <taxon>Vibrio</taxon>
    </lineage>
</organism>
<keyword evidence="5 6" id="KW-0472">Membrane</keyword>
<protein>
    <submittedName>
        <fullName evidence="7">Proton glutamate symport protein</fullName>
    </submittedName>
</protein>
<dbReference type="SUPFAM" id="SSF118215">
    <property type="entry name" value="Proton glutamate symport protein"/>
    <property type="match status" value="1"/>
</dbReference>
<reference evidence="8" key="1">
    <citation type="submission" date="2016-12" db="EMBL/GenBank/DDBJ databases">
        <authorList>
            <person name="Rodrigo-Torres L."/>
            <person name="Arahal R.D."/>
            <person name="Lucena T."/>
        </authorList>
    </citation>
    <scope>NUCLEOTIDE SEQUENCE [LARGE SCALE GENOMIC DNA]</scope>
</reference>
<dbReference type="Proteomes" id="UP000184600">
    <property type="component" value="Unassembled WGS sequence"/>
</dbReference>
<dbReference type="FunFam" id="1.10.3860.10:FF:000019">
    <property type="entry name" value="Proton/glutamate symporter"/>
    <property type="match status" value="1"/>
</dbReference>
<dbReference type="PANTHER" id="PTHR42865:SF2">
    <property type="entry name" value="PROTON:GLUTAMATE SYMPORTER DAACS FAMILY"/>
    <property type="match status" value="1"/>
</dbReference>
<dbReference type="STRING" id="1117707.VQ7734_03011"/>
<feature type="transmembrane region" description="Helical" evidence="6">
    <location>
        <begin position="91"/>
        <end position="115"/>
    </location>
</feature>
<evidence type="ECO:0000313" key="7">
    <source>
        <dbReference type="EMBL" id="SHO57242.1"/>
    </source>
</evidence>
<evidence type="ECO:0000256" key="3">
    <source>
        <dbReference type="ARBA" id="ARBA00022692"/>
    </source>
</evidence>
<dbReference type="Pfam" id="PF00375">
    <property type="entry name" value="SDF"/>
    <property type="match status" value="1"/>
</dbReference>
<dbReference type="PRINTS" id="PR00173">
    <property type="entry name" value="EDTRNSPORT"/>
</dbReference>
<dbReference type="Gene3D" id="1.10.3860.10">
    <property type="entry name" value="Sodium:dicarboxylate symporter"/>
    <property type="match status" value="1"/>
</dbReference>
<feature type="transmembrane region" description="Helical" evidence="6">
    <location>
        <begin position="403"/>
        <end position="425"/>
    </location>
</feature>
<dbReference type="GO" id="GO:0015293">
    <property type="term" value="F:symporter activity"/>
    <property type="evidence" value="ECO:0007669"/>
    <property type="project" value="InterPro"/>
</dbReference>
<keyword evidence="3 6" id="KW-0812">Transmembrane</keyword>
<dbReference type="GO" id="GO:0006835">
    <property type="term" value="P:dicarboxylic acid transport"/>
    <property type="evidence" value="ECO:0007669"/>
    <property type="project" value="TreeGrafter"/>
</dbReference>
<dbReference type="EMBL" id="FRFG01000036">
    <property type="protein sequence ID" value="SHO57242.1"/>
    <property type="molecule type" value="Genomic_DNA"/>
</dbReference>
<dbReference type="AlphaFoldDB" id="A0A1M7YXC1"/>
<dbReference type="InterPro" id="IPR036458">
    <property type="entry name" value="Na:dicarbo_symporter_sf"/>
</dbReference>
<feature type="transmembrane region" description="Helical" evidence="6">
    <location>
        <begin position="60"/>
        <end position="79"/>
    </location>
</feature>
<evidence type="ECO:0000256" key="1">
    <source>
        <dbReference type="ARBA" id="ARBA00004141"/>
    </source>
</evidence>
<evidence type="ECO:0000256" key="2">
    <source>
        <dbReference type="ARBA" id="ARBA00022448"/>
    </source>
</evidence>
<proteinExistence type="predicted"/>
<feature type="transmembrane region" description="Helical" evidence="6">
    <location>
        <begin position="127"/>
        <end position="150"/>
    </location>
</feature>
<keyword evidence="2" id="KW-0813">Transport</keyword>
<accession>A0A1M7YXC1</accession>
<dbReference type="GO" id="GO:0005886">
    <property type="term" value="C:plasma membrane"/>
    <property type="evidence" value="ECO:0007669"/>
    <property type="project" value="TreeGrafter"/>
</dbReference>
<gene>
    <name evidence="7" type="primary">gltP_1</name>
    <name evidence="7" type="ORF">VQ7734_03011</name>
</gene>
<name>A0A1M7YXC1_9VIBR</name>
<dbReference type="PANTHER" id="PTHR42865">
    <property type="entry name" value="PROTON/GLUTAMATE-ASPARTATE SYMPORTER"/>
    <property type="match status" value="1"/>
</dbReference>
<evidence type="ECO:0000256" key="4">
    <source>
        <dbReference type="ARBA" id="ARBA00022989"/>
    </source>
</evidence>
<dbReference type="InterPro" id="IPR001991">
    <property type="entry name" value="Na-dicarboxylate_symporter"/>
</dbReference>
<feature type="transmembrane region" description="Helical" evidence="6">
    <location>
        <begin position="312"/>
        <end position="328"/>
    </location>
</feature>